<dbReference type="GO" id="GO:0005524">
    <property type="term" value="F:ATP binding"/>
    <property type="evidence" value="ECO:0007669"/>
    <property type="project" value="UniProtKB-KW"/>
</dbReference>
<keyword evidence="3 5" id="KW-0067">ATP-binding</keyword>
<dbReference type="AlphaFoldDB" id="A0A4R7KV90"/>
<evidence type="ECO:0000313" key="6">
    <source>
        <dbReference type="Proteomes" id="UP000295325"/>
    </source>
</evidence>
<dbReference type="PANTHER" id="PTHR42711">
    <property type="entry name" value="ABC TRANSPORTER ATP-BINDING PROTEIN"/>
    <property type="match status" value="1"/>
</dbReference>
<protein>
    <submittedName>
        <fullName evidence="5">ABC-2 type transport system ATP-binding protein</fullName>
    </submittedName>
</protein>
<dbReference type="PANTHER" id="PTHR42711:SF1">
    <property type="entry name" value="ABC-TRANSPORT PROTEIN, ATP-BINDING COMPONENT"/>
    <property type="match status" value="1"/>
</dbReference>
<evidence type="ECO:0000256" key="2">
    <source>
        <dbReference type="ARBA" id="ARBA00022741"/>
    </source>
</evidence>
<reference evidence="5 6" key="1">
    <citation type="submission" date="2019-03" db="EMBL/GenBank/DDBJ databases">
        <title>Genomic Encyclopedia of Type Strains, Phase IV (KMG-IV): sequencing the most valuable type-strain genomes for metagenomic binning, comparative biology and taxonomic classification.</title>
        <authorList>
            <person name="Goeker M."/>
        </authorList>
    </citation>
    <scope>NUCLEOTIDE SEQUENCE [LARGE SCALE GENOMIC DNA]</scope>
    <source>
        <strain evidence="5 6">DSM 24455</strain>
    </source>
</reference>
<gene>
    <name evidence="5" type="ORF">EDD71_1045</name>
</gene>
<evidence type="ECO:0000256" key="1">
    <source>
        <dbReference type="ARBA" id="ARBA00022448"/>
    </source>
</evidence>
<dbReference type="Pfam" id="PF00005">
    <property type="entry name" value="ABC_tran"/>
    <property type="match status" value="1"/>
</dbReference>
<dbReference type="EMBL" id="SOAZ01000004">
    <property type="protein sequence ID" value="TDT62283.1"/>
    <property type="molecule type" value="Genomic_DNA"/>
</dbReference>
<evidence type="ECO:0000259" key="4">
    <source>
        <dbReference type="PROSITE" id="PS50893"/>
    </source>
</evidence>
<keyword evidence="6" id="KW-1185">Reference proteome</keyword>
<dbReference type="GO" id="GO:0016887">
    <property type="term" value="F:ATP hydrolysis activity"/>
    <property type="evidence" value="ECO:0007669"/>
    <property type="project" value="InterPro"/>
</dbReference>
<dbReference type="PROSITE" id="PS50893">
    <property type="entry name" value="ABC_TRANSPORTER_2"/>
    <property type="match status" value="1"/>
</dbReference>
<dbReference type="InterPro" id="IPR027417">
    <property type="entry name" value="P-loop_NTPase"/>
</dbReference>
<dbReference type="InterPro" id="IPR003593">
    <property type="entry name" value="AAA+_ATPase"/>
</dbReference>
<keyword evidence="2" id="KW-0547">Nucleotide-binding</keyword>
<dbReference type="Gene3D" id="3.40.50.300">
    <property type="entry name" value="P-loop containing nucleotide triphosphate hydrolases"/>
    <property type="match status" value="1"/>
</dbReference>
<dbReference type="Proteomes" id="UP000295325">
    <property type="component" value="Unassembled WGS sequence"/>
</dbReference>
<feature type="domain" description="ABC transporter" evidence="4">
    <location>
        <begin position="20"/>
        <end position="253"/>
    </location>
</feature>
<dbReference type="SUPFAM" id="SSF52540">
    <property type="entry name" value="P-loop containing nucleoside triphosphate hydrolases"/>
    <property type="match status" value="1"/>
</dbReference>
<accession>A0A4R7KV90</accession>
<evidence type="ECO:0000313" key="5">
    <source>
        <dbReference type="EMBL" id="TDT62283.1"/>
    </source>
</evidence>
<dbReference type="InterPro" id="IPR003439">
    <property type="entry name" value="ABC_transporter-like_ATP-bd"/>
</dbReference>
<sequence length="324" mass="37604">MIKVSCVSKTYKVPKKTYKRSLKNIIIKPYTEVYAVNNISFNIEEGEIVGFVGLNGAGKTTTIKMLSGILTPTNGEITVLGYIPYKERREYTKKISVLMGQRSILFYDIPVIESLKFYKDVYELDNNEFKDRLDYLSGKLNLSSLLHIPVRKLSLGQRMKCEIVASILHNPKVIFLDEPTLGLDIISKQEILEFFRYLNQNFKTTIFLTTHDISDIDRFCKRIIIIDKGKIIYDGDINTIKERDKFKIVEITHTNSFDANNLITCNEYNLISKEEYKSKIRVKKDKLNEFIDFVLHENDILDININTISLEDILNGIYERSEHD</sequence>
<name>A0A4R7KV90_9CLOT</name>
<organism evidence="5 6">
    <name type="scientific">Fonticella tunisiensis</name>
    <dbReference type="NCBI Taxonomy" id="1096341"/>
    <lineage>
        <taxon>Bacteria</taxon>
        <taxon>Bacillati</taxon>
        <taxon>Bacillota</taxon>
        <taxon>Clostridia</taxon>
        <taxon>Eubacteriales</taxon>
        <taxon>Clostridiaceae</taxon>
        <taxon>Fonticella</taxon>
    </lineage>
</organism>
<dbReference type="InterPro" id="IPR050763">
    <property type="entry name" value="ABC_transporter_ATP-binding"/>
</dbReference>
<keyword evidence="1" id="KW-0813">Transport</keyword>
<proteinExistence type="predicted"/>
<dbReference type="SMART" id="SM00382">
    <property type="entry name" value="AAA"/>
    <property type="match status" value="1"/>
</dbReference>
<evidence type="ECO:0000256" key="3">
    <source>
        <dbReference type="ARBA" id="ARBA00022840"/>
    </source>
</evidence>
<comment type="caution">
    <text evidence="5">The sequence shown here is derived from an EMBL/GenBank/DDBJ whole genome shotgun (WGS) entry which is preliminary data.</text>
</comment>
<dbReference type="OrthoDB" id="9804819at2"/>